<comment type="similarity">
    <text evidence="2">Belongs to the oligopeptide OPT transporter family.</text>
</comment>
<feature type="region of interest" description="Disordered" evidence="9">
    <location>
        <begin position="1"/>
        <end position="46"/>
    </location>
</feature>
<keyword evidence="4 10" id="KW-0812">Transmembrane</keyword>
<sequence>MPLPSFLSRRSNNVSQAPTLNDQKELPYDGNSDLEKSSADKGSDVNVVDFHEEKKELTPMEAAKWNVDGDESPFPEVQACVSTEDDPTLEVNTFRMWFLATLFVIVFSGVNQFFSCPSLSLSYVVAQLLVFPIGRAWEKLPTWRIGTKRFGFRLNPGRFNVKEHAVIVICVNLTTSTAYAMGSLVAITSPRFWGRDYGAGFGVCYIITTQFIGLGLAGLARRWIVYPAAQIWPTTLSSTVLFRTLHESQDNSPANGWTITRYKFYFYVVLGSFVWFWFPDYIMTCLSAFAFATWIAPKNQIVNTIFGMNSGLGLIPISFDWTVITYAGQPLTTPFWVTANCFAAVAIFYLFISPILYYTGVWHSWYLPLISSGTFDNTGASYNVSRVVNADYSFNLEKYEAYSPMYISMAYSISYALNFAAITGIFFHTWLYSGKEIWAKFRNSREGGEDIHKRLMNKYNDVPDWWYAVLTALTLGLGIFTIRYWDTQLPVWGFIVVAWGLGVVMIIPEGILEGQTNQRVFLNIITELIAGYAWPGKAFANMMIKFYGYNGIKHGLDFAMDLKLGQYMKIPPRILFTAQIYSSILAAVVQVGVFRWMLGNIENLCAKNNSARFTCAGTRVVYNASSIGPQRLFEKGQTYWQIMWFFLIGPVLVVFFYLLYRRYPNSWLRYVNMPIFFNSAGNIPPANTTQYSLWFIFGFIFNYFIRQRAFAWWKRYNYLLSAGMDTGVAFATIIIFFALSYHSIKLDWWGNTVSDNTYDSLSVPYKTVAKGSHFGPGPGEF</sequence>
<evidence type="ECO:0000256" key="10">
    <source>
        <dbReference type="SAM" id="Phobius"/>
    </source>
</evidence>
<evidence type="ECO:0000313" key="11">
    <source>
        <dbReference type="EMBL" id="KIY64387.1"/>
    </source>
</evidence>
<proteinExistence type="inferred from homology"/>
<reference evidence="11 12" key="1">
    <citation type="journal article" date="2015" name="Fungal Genet. Biol.">
        <title>Evolution of novel wood decay mechanisms in Agaricales revealed by the genome sequences of Fistulina hepatica and Cylindrobasidium torrendii.</title>
        <authorList>
            <person name="Floudas D."/>
            <person name="Held B.W."/>
            <person name="Riley R."/>
            <person name="Nagy L.G."/>
            <person name="Koehler G."/>
            <person name="Ransdell A.S."/>
            <person name="Younus H."/>
            <person name="Chow J."/>
            <person name="Chiniquy J."/>
            <person name="Lipzen A."/>
            <person name="Tritt A."/>
            <person name="Sun H."/>
            <person name="Haridas S."/>
            <person name="LaButti K."/>
            <person name="Ohm R.A."/>
            <person name="Kues U."/>
            <person name="Blanchette R.A."/>
            <person name="Grigoriev I.V."/>
            <person name="Minto R.E."/>
            <person name="Hibbett D.S."/>
        </authorList>
    </citation>
    <scope>NUCLEOTIDE SEQUENCE [LARGE SCALE GENOMIC DNA]</scope>
    <source>
        <strain evidence="11 12">FP15055 ss-10</strain>
    </source>
</reference>
<feature type="transmembrane region" description="Helical" evidence="10">
    <location>
        <begin position="165"/>
        <end position="187"/>
    </location>
</feature>
<name>A0A0D7B1N6_9AGAR</name>
<protein>
    <submittedName>
        <fullName evidence="11">OPT oligopeptide transporter</fullName>
    </submittedName>
</protein>
<comment type="subcellular location">
    <subcellularLocation>
        <location evidence="1">Membrane</location>
        <topology evidence="1">Multi-pass membrane protein</topology>
    </subcellularLocation>
</comment>
<dbReference type="GO" id="GO:0035673">
    <property type="term" value="F:oligopeptide transmembrane transporter activity"/>
    <property type="evidence" value="ECO:0007669"/>
    <property type="project" value="InterPro"/>
</dbReference>
<feature type="transmembrane region" description="Helical" evidence="10">
    <location>
        <begin position="301"/>
        <end position="323"/>
    </location>
</feature>
<evidence type="ECO:0000256" key="8">
    <source>
        <dbReference type="ARBA" id="ARBA00023136"/>
    </source>
</evidence>
<accession>A0A0D7B1N6</accession>
<dbReference type="Pfam" id="PF03169">
    <property type="entry name" value="OPT"/>
    <property type="match status" value="1"/>
</dbReference>
<feature type="transmembrane region" description="Helical" evidence="10">
    <location>
        <begin position="96"/>
        <end position="114"/>
    </location>
</feature>
<dbReference type="EMBL" id="KN880638">
    <property type="protein sequence ID" value="KIY64387.1"/>
    <property type="molecule type" value="Genomic_DNA"/>
</dbReference>
<evidence type="ECO:0000256" key="2">
    <source>
        <dbReference type="ARBA" id="ARBA00008807"/>
    </source>
</evidence>
<feature type="transmembrane region" description="Helical" evidence="10">
    <location>
        <begin position="199"/>
        <end position="220"/>
    </location>
</feature>
<dbReference type="InterPro" id="IPR004813">
    <property type="entry name" value="OPT"/>
</dbReference>
<evidence type="ECO:0000256" key="3">
    <source>
        <dbReference type="ARBA" id="ARBA00022448"/>
    </source>
</evidence>
<feature type="compositionally biased region" description="Polar residues" evidence="9">
    <location>
        <begin position="8"/>
        <end position="21"/>
    </location>
</feature>
<dbReference type="NCBIfam" id="TIGR00728">
    <property type="entry name" value="OPT_sfam"/>
    <property type="match status" value="1"/>
</dbReference>
<feature type="compositionally biased region" description="Basic and acidic residues" evidence="9">
    <location>
        <begin position="22"/>
        <end position="46"/>
    </location>
</feature>
<evidence type="ECO:0000256" key="5">
    <source>
        <dbReference type="ARBA" id="ARBA00022856"/>
    </source>
</evidence>
<feature type="transmembrane region" description="Helical" evidence="10">
    <location>
        <begin position="335"/>
        <end position="358"/>
    </location>
</feature>
<keyword evidence="3" id="KW-0813">Transport</keyword>
<evidence type="ECO:0000256" key="6">
    <source>
        <dbReference type="ARBA" id="ARBA00022927"/>
    </source>
</evidence>
<dbReference type="NCBIfam" id="TIGR00727">
    <property type="entry name" value="ISP4_OPT"/>
    <property type="match status" value="1"/>
</dbReference>
<feature type="transmembrane region" description="Helical" evidence="10">
    <location>
        <begin position="574"/>
        <end position="598"/>
    </location>
</feature>
<feature type="transmembrane region" description="Helical" evidence="10">
    <location>
        <begin position="689"/>
        <end position="705"/>
    </location>
</feature>
<dbReference type="Proteomes" id="UP000054007">
    <property type="component" value="Unassembled WGS sequence"/>
</dbReference>
<organism evidence="11 12">
    <name type="scientific">Cylindrobasidium torrendii FP15055 ss-10</name>
    <dbReference type="NCBI Taxonomy" id="1314674"/>
    <lineage>
        <taxon>Eukaryota</taxon>
        <taxon>Fungi</taxon>
        <taxon>Dikarya</taxon>
        <taxon>Basidiomycota</taxon>
        <taxon>Agaricomycotina</taxon>
        <taxon>Agaricomycetes</taxon>
        <taxon>Agaricomycetidae</taxon>
        <taxon>Agaricales</taxon>
        <taxon>Marasmiineae</taxon>
        <taxon>Physalacriaceae</taxon>
        <taxon>Cylindrobasidium</taxon>
    </lineage>
</organism>
<evidence type="ECO:0000313" key="12">
    <source>
        <dbReference type="Proteomes" id="UP000054007"/>
    </source>
</evidence>
<dbReference type="GO" id="GO:0015031">
    <property type="term" value="P:protein transport"/>
    <property type="evidence" value="ECO:0007669"/>
    <property type="project" value="UniProtKB-KW"/>
</dbReference>
<keyword evidence="7 10" id="KW-1133">Transmembrane helix</keyword>
<dbReference type="OrthoDB" id="9986677at2759"/>
<dbReference type="InterPro" id="IPR004648">
    <property type="entry name" value="Oligpept_transpt"/>
</dbReference>
<keyword evidence="12" id="KW-1185">Reference proteome</keyword>
<feature type="transmembrane region" description="Helical" evidence="10">
    <location>
        <begin position="409"/>
        <end position="432"/>
    </location>
</feature>
<feature type="transmembrane region" description="Helical" evidence="10">
    <location>
        <begin position="465"/>
        <end position="485"/>
    </location>
</feature>
<keyword evidence="8 10" id="KW-0472">Membrane</keyword>
<dbReference type="AlphaFoldDB" id="A0A0D7B1N6"/>
<feature type="transmembrane region" description="Helical" evidence="10">
    <location>
        <begin position="717"/>
        <end position="739"/>
    </location>
</feature>
<evidence type="ECO:0000256" key="1">
    <source>
        <dbReference type="ARBA" id="ARBA00004141"/>
    </source>
</evidence>
<evidence type="ECO:0000256" key="9">
    <source>
        <dbReference type="SAM" id="MobiDB-lite"/>
    </source>
</evidence>
<gene>
    <name evidence="11" type="ORF">CYLTODRAFT_438230</name>
</gene>
<evidence type="ECO:0000256" key="7">
    <source>
        <dbReference type="ARBA" id="ARBA00022989"/>
    </source>
</evidence>
<feature type="transmembrane region" description="Helical" evidence="10">
    <location>
        <begin position="639"/>
        <end position="660"/>
    </location>
</feature>
<dbReference type="GO" id="GO:0016020">
    <property type="term" value="C:membrane"/>
    <property type="evidence" value="ECO:0007669"/>
    <property type="project" value="UniProtKB-SubCell"/>
</dbReference>
<feature type="transmembrane region" description="Helical" evidence="10">
    <location>
        <begin position="264"/>
        <end position="295"/>
    </location>
</feature>
<dbReference type="PANTHER" id="PTHR22601">
    <property type="entry name" value="ISP4 LIKE PROTEIN"/>
    <property type="match status" value="1"/>
</dbReference>
<evidence type="ECO:0000256" key="4">
    <source>
        <dbReference type="ARBA" id="ARBA00022692"/>
    </source>
</evidence>
<keyword evidence="5" id="KW-0571">Peptide transport</keyword>
<feature type="transmembrane region" description="Helical" evidence="10">
    <location>
        <begin position="491"/>
        <end position="512"/>
    </location>
</feature>
<keyword evidence="6" id="KW-0653">Protein transport</keyword>